<proteinExistence type="predicted"/>
<gene>
    <name evidence="1" type="ORF">GS505_02635</name>
</gene>
<evidence type="ECO:0000313" key="2">
    <source>
        <dbReference type="Proteomes" id="UP000605618"/>
    </source>
</evidence>
<name>A0AAE4ZDT2_RHOHA</name>
<sequence length="560" mass="61694">MLFVSEDGSQRMSIDLSKLPVCHQIRTELAIAVEAATGPTGPWKRLGTAKNILRIAQRIAHWIAATRPELETLEDLTRADGRMLAQSITDDRQLGQTRTLLTMCAQVSAAVMDGFAMHHIQRSRSAREPYTDAEFERICVAARGIARQARTRIRKHRILIADLRAGRLDHLDNNDQKRKVAVVLDHCDRNGDLPRSPVTGAPGALAREAALGLGRGHPGLMSLIHVTSGEAWAFGVLLAALAGLNASVIDSLPARHLLATASGELPVALVQTNKPRRGASAKVTLPLTQDASDATETSLTSPLGVYSTLIELTEPARIILGSESAFAYYAGVRNRENGSMFRTGLPAHQSRAKTWTAAWHTGDVILDTALCQVSMDRLRKTRIEKSRIPILQSRSMHDHYLQRMHKVREEGFGIVREALDDQVARAIASRRMTVDPTPVESAAPISSQDTILGECDDFQHSPFDNGRPCQQPFLTCLDCVNARAFPRHLPTQLLVADRLRQLQNELPAEIWIRRYAGALAQLDDIFTEYTSAQIAHARSGITNRHHVLVDHLLQGDLDPT</sequence>
<dbReference type="Proteomes" id="UP000605618">
    <property type="component" value="Unassembled WGS sequence"/>
</dbReference>
<dbReference type="EMBL" id="WUYZ01000001">
    <property type="protein sequence ID" value="NKS24770.1"/>
    <property type="molecule type" value="Genomic_DNA"/>
</dbReference>
<accession>A0AAE4ZDT2</accession>
<comment type="caution">
    <text evidence="1">The sequence shown here is derived from an EMBL/GenBank/DDBJ whole genome shotgun (WGS) entry which is preliminary data.</text>
</comment>
<dbReference type="AlphaFoldDB" id="A0AAE4ZDT2"/>
<evidence type="ECO:0000313" key="1">
    <source>
        <dbReference type="EMBL" id="NKS24770.1"/>
    </source>
</evidence>
<organism evidence="1 2">
    <name type="scientific">Rhodococcus hoagii</name>
    <name type="common">Corynebacterium equii</name>
    <dbReference type="NCBI Taxonomy" id="43767"/>
    <lineage>
        <taxon>Bacteria</taxon>
        <taxon>Bacillati</taxon>
        <taxon>Actinomycetota</taxon>
        <taxon>Actinomycetes</taxon>
        <taxon>Mycobacteriales</taxon>
        <taxon>Nocardiaceae</taxon>
        <taxon>Prescottella</taxon>
    </lineage>
</organism>
<reference evidence="1" key="1">
    <citation type="journal article" date="2020" name="Environ. Microbiol.">
        <title>The novel and transferable erm(51) gene confers Macrolides, Lincosamides, and Streptogramins B (MLSB) resistance to clonal Rhodococcus equi in the environment.</title>
        <authorList>
            <person name="Huber L."/>
            <person name="Giguere S."/>
            <person name="Slovis N.M."/>
            <person name="Alvarez-Narvaez S."/>
            <person name="Hart K.A."/>
            <person name="Greiter M."/>
            <person name="Morris E.R.A."/>
            <person name="Cohen N.D."/>
        </authorList>
    </citation>
    <scope>NUCLEOTIDE SEQUENCE</scope>
    <source>
        <strain evidence="1">Lh_141_1</strain>
    </source>
</reference>
<dbReference type="RefSeq" id="WP_139812919.1">
    <property type="nucleotide sequence ID" value="NZ_JAVBWU010000005.1"/>
</dbReference>
<protein>
    <submittedName>
        <fullName evidence="1">Uncharacterized protein</fullName>
    </submittedName>
</protein>